<dbReference type="GO" id="GO:0016855">
    <property type="term" value="F:racemase and epimerase activity, acting on amino acids and derivatives"/>
    <property type="evidence" value="ECO:0007669"/>
    <property type="project" value="InterPro"/>
</dbReference>
<dbReference type="SUPFAM" id="SSF53681">
    <property type="entry name" value="Aspartate/glutamate racemase"/>
    <property type="match status" value="1"/>
</dbReference>
<dbReference type="EMBL" id="CP009286">
    <property type="protein sequence ID" value="AIQ64685.1"/>
    <property type="molecule type" value="Genomic_DNA"/>
</dbReference>
<gene>
    <name evidence="1" type="ORF">PSTEL_17785</name>
</gene>
<evidence type="ECO:0000313" key="2">
    <source>
        <dbReference type="Proteomes" id="UP000029507"/>
    </source>
</evidence>
<dbReference type="AlphaFoldDB" id="A0A089LX12"/>
<dbReference type="HOGENOM" id="CLU_2357119_0_0_9"/>
<accession>A0A089LX12</accession>
<proteinExistence type="predicted"/>
<name>A0A089LX12_9BACL</name>
<dbReference type="Proteomes" id="UP000029507">
    <property type="component" value="Chromosome"/>
</dbReference>
<evidence type="ECO:0000313" key="1">
    <source>
        <dbReference type="EMBL" id="AIQ64685.1"/>
    </source>
</evidence>
<keyword evidence="2" id="KW-1185">Reference proteome</keyword>
<dbReference type="KEGG" id="pste:PSTEL_17785"/>
<organism evidence="1 2">
    <name type="scientific">Paenibacillus stellifer</name>
    <dbReference type="NCBI Taxonomy" id="169760"/>
    <lineage>
        <taxon>Bacteria</taxon>
        <taxon>Bacillati</taxon>
        <taxon>Bacillota</taxon>
        <taxon>Bacilli</taxon>
        <taxon>Bacillales</taxon>
        <taxon>Paenibacillaceae</taxon>
        <taxon>Paenibacillus</taxon>
    </lineage>
</organism>
<protein>
    <submittedName>
        <fullName evidence="1">Uncharacterized protein</fullName>
    </submittedName>
</protein>
<dbReference type="InterPro" id="IPR001920">
    <property type="entry name" value="Asp/Glu_race"/>
</dbReference>
<reference evidence="1 2" key="1">
    <citation type="submission" date="2014-08" db="EMBL/GenBank/DDBJ databases">
        <title>Comparative genomics of the Paenibacillus odorifer group.</title>
        <authorList>
            <person name="den Bakker H.C."/>
            <person name="Tsai Y.-C."/>
            <person name="Martin N."/>
            <person name="Korlach J."/>
            <person name="Wiedmann M."/>
        </authorList>
    </citation>
    <scope>NUCLEOTIDE SEQUENCE [LARGE SCALE GENOMIC DNA]</scope>
    <source>
        <strain evidence="1 2">DSM 14472</strain>
    </source>
</reference>
<sequence length="96" mass="10566">MDKSIEHNSIFLIYQVNITMFLSSVGISNAHDGSLMQREVSKKLKRIGVLGGLSAELTTMFYCTEFPMLINSENSPLPLLDSALLLAQAALDEAVY</sequence>